<gene>
    <name evidence="1" type="ORF">FHX33_001656</name>
</gene>
<dbReference type="SUPFAM" id="SSF69118">
    <property type="entry name" value="AhpD-like"/>
    <property type="match status" value="1"/>
</dbReference>
<dbReference type="RefSeq" id="WP_021762667.1">
    <property type="nucleotide sequence ID" value="NZ_JACHVP010000001.1"/>
</dbReference>
<name>A0A7W4YJR4_LEIAQ</name>
<proteinExistence type="predicted"/>
<keyword evidence="1" id="KW-0575">Peroxidase</keyword>
<evidence type="ECO:0000313" key="1">
    <source>
        <dbReference type="EMBL" id="MBB2966924.1"/>
    </source>
</evidence>
<dbReference type="GO" id="GO:0004601">
    <property type="term" value="F:peroxidase activity"/>
    <property type="evidence" value="ECO:0007669"/>
    <property type="project" value="UniProtKB-KW"/>
</dbReference>
<reference evidence="1 2" key="1">
    <citation type="submission" date="2020-08" db="EMBL/GenBank/DDBJ databases">
        <title>Sequencing the genomes of 1000 actinobacteria strains.</title>
        <authorList>
            <person name="Klenk H.-P."/>
        </authorList>
    </citation>
    <scope>NUCLEOTIDE SEQUENCE [LARGE SCALE GENOMIC DNA]</scope>
    <source>
        <strain evidence="1 2">DSM 20146</strain>
    </source>
</reference>
<dbReference type="Gene3D" id="1.20.1290.10">
    <property type="entry name" value="AhpD-like"/>
    <property type="match status" value="1"/>
</dbReference>
<sequence length="189" mass="20751">MSIIQTSEPDQATGVVAEIYADDQRHLGYVPEHTRVMAVNPEAYLAWEQLARAIASQLGLRRYELVTLAAAQGAHSKHCRLAHGSKMLTLVDEESLEAIARDYRRADLSEAEVAMMEYAERISTDAADMTDADTLRLRELGFTDREIVDITLAAAARNYFSRAIQALGVAVDVPPGLSDRLRGALLAPL</sequence>
<dbReference type="Proteomes" id="UP000538196">
    <property type="component" value="Unassembled WGS sequence"/>
</dbReference>
<dbReference type="InterPro" id="IPR029032">
    <property type="entry name" value="AhpD-like"/>
</dbReference>
<protein>
    <submittedName>
        <fullName evidence="1">Putative peroxidase-related enzyme</fullName>
    </submittedName>
</protein>
<dbReference type="InterPro" id="IPR010195">
    <property type="entry name" value="Uncharacterised_peroxidase-rel"/>
</dbReference>
<dbReference type="NCBIfam" id="TIGR01926">
    <property type="entry name" value="peroxid_rel"/>
    <property type="match status" value="1"/>
</dbReference>
<evidence type="ECO:0000313" key="2">
    <source>
        <dbReference type="Proteomes" id="UP000538196"/>
    </source>
</evidence>
<organism evidence="1 2">
    <name type="scientific">Leifsonia aquatica</name>
    <name type="common">Corynebacterium aquaticum</name>
    <dbReference type="NCBI Taxonomy" id="144185"/>
    <lineage>
        <taxon>Bacteria</taxon>
        <taxon>Bacillati</taxon>
        <taxon>Actinomycetota</taxon>
        <taxon>Actinomycetes</taxon>
        <taxon>Micrococcales</taxon>
        <taxon>Microbacteriaceae</taxon>
        <taxon>Leifsonia</taxon>
    </lineage>
</organism>
<accession>A0A7W4YJR4</accession>
<dbReference type="EMBL" id="JACHVP010000001">
    <property type="protein sequence ID" value="MBB2966924.1"/>
    <property type="molecule type" value="Genomic_DNA"/>
</dbReference>
<dbReference type="PANTHER" id="PTHR35446">
    <property type="entry name" value="SI:CH211-175M2.5"/>
    <property type="match status" value="1"/>
</dbReference>
<dbReference type="AlphaFoldDB" id="A0A7W4YJR4"/>
<dbReference type="PANTHER" id="PTHR35446:SF2">
    <property type="entry name" value="CARBOXYMUCONOLACTONE DECARBOXYLASE-LIKE DOMAIN-CONTAINING PROTEIN"/>
    <property type="match status" value="1"/>
</dbReference>
<keyword evidence="2" id="KW-1185">Reference proteome</keyword>
<comment type="caution">
    <text evidence="1">The sequence shown here is derived from an EMBL/GenBank/DDBJ whole genome shotgun (WGS) entry which is preliminary data.</text>
</comment>
<keyword evidence="1" id="KW-0560">Oxidoreductase</keyword>